<accession>A0A6C0HLP2</accession>
<protein>
    <submittedName>
        <fullName evidence="1">Uncharacterized protein</fullName>
    </submittedName>
</protein>
<dbReference type="EMBL" id="MN739986">
    <property type="protein sequence ID" value="QHT81601.1"/>
    <property type="molecule type" value="Genomic_DNA"/>
</dbReference>
<evidence type="ECO:0000313" key="1">
    <source>
        <dbReference type="EMBL" id="QHT81601.1"/>
    </source>
</evidence>
<sequence>MIKSKSICKSIGKSIVKRSARTKKANVCKTIKGGGLRIFDSVVKISLFDLIPHIHFLYIKYMQNYIINSAIKLKSWNDLKKDLNIIFTLNNKKNTQNTTTFFINNNSYNFLNAIQEAEVNPIIDKFNMNYDTVYFTHKYYVSLQYKTILETLAVGINNFIKHWYHVLFTQPKSSNFPKSYNVLKKYVKNNNYIKIDLKKNDQNQYQENKAITITNNRNSETQIYNDNINFKDLYIKGIFDFLYKLYNNNNKNWNKLFKIAGSSFNNLLINYRTKNTNNNNNIESTNYTNNIQIFPQLENVSVDNIEIDPKSLEDAKIMLATLFTYYIFHIDNAYKSTEYNKLLEYLKNMETIIKDSMVYKNTHTL</sequence>
<organism evidence="1">
    <name type="scientific">viral metagenome</name>
    <dbReference type="NCBI Taxonomy" id="1070528"/>
    <lineage>
        <taxon>unclassified sequences</taxon>
        <taxon>metagenomes</taxon>
        <taxon>organismal metagenomes</taxon>
    </lineage>
</organism>
<name>A0A6C0HLP2_9ZZZZ</name>
<proteinExistence type="predicted"/>
<reference evidence="1" key="1">
    <citation type="journal article" date="2020" name="Nature">
        <title>Giant virus diversity and host interactions through global metagenomics.</title>
        <authorList>
            <person name="Schulz F."/>
            <person name="Roux S."/>
            <person name="Paez-Espino D."/>
            <person name="Jungbluth S."/>
            <person name="Walsh D.A."/>
            <person name="Denef V.J."/>
            <person name="McMahon K.D."/>
            <person name="Konstantinidis K.T."/>
            <person name="Eloe-Fadrosh E.A."/>
            <person name="Kyrpides N.C."/>
            <person name="Woyke T."/>
        </authorList>
    </citation>
    <scope>NUCLEOTIDE SEQUENCE</scope>
    <source>
        <strain evidence="1">GVMAG-M-3300023184-13</strain>
    </source>
</reference>
<dbReference type="AlphaFoldDB" id="A0A6C0HLP2"/>